<accession>A0ABR3YJA3</accession>
<keyword evidence="3" id="KW-1185">Reference proteome</keyword>
<organism evidence="2 3">
    <name type="scientific">Sporothrix stenoceras</name>
    <dbReference type="NCBI Taxonomy" id="5173"/>
    <lineage>
        <taxon>Eukaryota</taxon>
        <taxon>Fungi</taxon>
        <taxon>Dikarya</taxon>
        <taxon>Ascomycota</taxon>
        <taxon>Pezizomycotina</taxon>
        <taxon>Sordariomycetes</taxon>
        <taxon>Sordariomycetidae</taxon>
        <taxon>Ophiostomatales</taxon>
        <taxon>Ophiostomataceae</taxon>
        <taxon>Sporothrix</taxon>
    </lineage>
</organism>
<dbReference type="Gene3D" id="2.130.10.10">
    <property type="entry name" value="YVTN repeat-like/Quinoprotein amine dehydrogenase"/>
    <property type="match status" value="1"/>
</dbReference>
<evidence type="ECO:0000313" key="3">
    <source>
        <dbReference type="Proteomes" id="UP001583186"/>
    </source>
</evidence>
<evidence type="ECO:0008006" key="4">
    <source>
        <dbReference type="Google" id="ProtNLM"/>
    </source>
</evidence>
<gene>
    <name evidence="2" type="ORF">Sste5346_009797</name>
</gene>
<dbReference type="InterPro" id="IPR015943">
    <property type="entry name" value="WD40/YVTN_repeat-like_dom_sf"/>
</dbReference>
<dbReference type="Proteomes" id="UP001583186">
    <property type="component" value="Unassembled WGS sequence"/>
</dbReference>
<evidence type="ECO:0000313" key="2">
    <source>
        <dbReference type="EMBL" id="KAL1888110.1"/>
    </source>
</evidence>
<reference evidence="2 3" key="1">
    <citation type="journal article" date="2024" name="IMA Fungus">
        <title>IMA Genome - F19 : A genome assembly and annotation guide to empower mycologists, including annotated draft genome sequences of Ceratocystis pirilliformis, Diaporthe australafricana, Fusarium ophioides, Paecilomyces lecythidis, and Sporothrix stenoceras.</title>
        <authorList>
            <person name="Aylward J."/>
            <person name="Wilson A.M."/>
            <person name="Visagie C.M."/>
            <person name="Spraker J."/>
            <person name="Barnes I."/>
            <person name="Buitendag C."/>
            <person name="Ceriani C."/>
            <person name="Del Mar Angel L."/>
            <person name="du Plessis D."/>
            <person name="Fuchs T."/>
            <person name="Gasser K."/>
            <person name="Kramer D."/>
            <person name="Li W."/>
            <person name="Munsamy K."/>
            <person name="Piso A."/>
            <person name="Price J.L."/>
            <person name="Sonnekus B."/>
            <person name="Thomas C."/>
            <person name="van der Nest A."/>
            <person name="van Dijk A."/>
            <person name="van Heerden A."/>
            <person name="van Vuuren N."/>
            <person name="Yilmaz N."/>
            <person name="Duong T.A."/>
            <person name="van der Merwe N.A."/>
            <person name="Wingfield M.J."/>
            <person name="Wingfield B.D."/>
        </authorList>
    </citation>
    <scope>NUCLEOTIDE SEQUENCE [LARGE SCALE GENOMIC DNA]</scope>
    <source>
        <strain evidence="2 3">CMW 5346</strain>
    </source>
</reference>
<sequence>MEVDDSGRPDETTLPLRSPRPQKTLQSPQRSQSPTPTPQLTSSSSSPEVTLVAAAELHENQRWKPTTLHPGPAYKKIEWSADGTTVITSSASKTILSYVLPNDLLDPRKDDDNSHRTLTCHGRLRFGITPSAFAPAPYFSLAEPWSQTVLVGFRDRPIQLYPLFPGDKDEDDDDSDLYTKPTTPLASYSLIKHETEAYLPPMSLLWTAPGNHLVVGTKSLLALFDASRTSNDPPLLKVPTFSQTGGGFSLGLRGTVSALAAGAGASQNLTAAGTWTRGVGLYDLTRAGACTANWKVSSDSAEAGGDGIVQTLWSPCGRYLVVNERKSRGLLVYDVRGAGKLLCTLIGRSAHASQPIRATVYESATGTTPGFELWSGTDSGAVVMYEGIGSREGLIDPTWQWQAHGQAMVGGTAMHASGSVLATCASSPPIPDDGEGSESESNSDDSSDSDSEDNDDSSDDSEAPSTSSGSSRLARSGATVSDPSIKIWSLVPLKPYEDEEK</sequence>
<proteinExistence type="predicted"/>
<feature type="compositionally biased region" description="Low complexity" evidence="1">
    <location>
        <begin position="463"/>
        <end position="479"/>
    </location>
</feature>
<name>A0ABR3YJA3_9PEZI</name>
<evidence type="ECO:0000256" key="1">
    <source>
        <dbReference type="SAM" id="MobiDB-lite"/>
    </source>
</evidence>
<protein>
    <recommendedName>
        <fullName evidence="4">WD repeat-containing protein</fullName>
    </recommendedName>
</protein>
<feature type="compositionally biased region" description="Basic and acidic residues" evidence="1">
    <location>
        <begin position="1"/>
        <end position="11"/>
    </location>
</feature>
<feature type="compositionally biased region" description="Acidic residues" evidence="1">
    <location>
        <begin position="432"/>
        <end position="462"/>
    </location>
</feature>
<dbReference type="SUPFAM" id="SSF50978">
    <property type="entry name" value="WD40 repeat-like"/>
    <property type="match status" value="1"/>
</dbReference>
<dbReference type="InterPro" id="IPR051150">
    <property type="entry name" value="SWT21/TCAB1_mRNA_Telomere"/>
</dbReference>
<feature type="region of interest" description="Disordered" evidence="1">
    <location>
        <begin position="1"/>
        <end position="48"/>
    </location>
</feature>
<comment type="caution">
    <text evidence="2">The sequence shown here is derived from an EMBL/GenBank/DDBJ whole genome shotgun (WGS) entry which is preliminary data.</text>
</comment>
<feature type="region of interest" description="Disordered" evidence="1">
    <location>
        <begin position="422"/>
        <end position="501"/>
    </location>
</feature>
<dbReference type="PANTHER" id="PTHR13211:SF0">
    <property type="entry name" value="TELOMERASE CAJAL BODY PROTEIN 1"/>
    <property type="match status" value="1"/>
</dbReference>
<dbReference type="EMBL" id="JAWCUI010000100">
    <property type="protein sequence ID" value="KAL1888110.1"/>
    <property type="molecule type" value="Genomic_DNA"/>
</dbReference>
<dbReference type="InterPro" id="IPR036322">
    <property type="entry name" value="WD40_repeat_dom_sf"/>
</dbReference>
<feature type="compositionally biased region" description="Low complexity" evidence="1">
    <location>
        <begin position="24"/>
        <end position="47"/>
    </location>
</feature>
<dbReference type="PANTHER" id="PTHR13211">
    <property type="entry name" value="TELOMERASE CAJAL BODY PROTEIN 1"/>
    <property type="match status" value="1"/>
</dbReference>